<name>Q01YZ3_SOLUE</name>
<dbReference type="EMBL" id="CP000473">
    <property type="protein sequence ID" value="ABJ85122.1"/>
    <property type="molecule type" value="Genomic_DNA"/>
</dbReference>
<evidence type="ECO:0000313" key="8">
    <source>
        <dbReference type="EMBL" id="ABJ85122.1"/>
    </source>
</evidence>
<dbReference type="HOGENOM" id="CLU_056917_0_1_0"/>
<keyword evidence="3 6" id="KW-0812">Transmembrane</keyword>
<proteinExistence type="predicted"/>
<gene>
    <name evidence="8" type="ordered locus">Acid_4158</name>
</gene>
<dbReference type="STRING" id="234267.Acid_4158"/>
<sequence length="304" mass="33024" precursor="true">MLEAMTAAIFVLVAGGTAWAALRAGSWRVRGVTRLAPAAGTARVRVSPGALWGRLVSRIGTALPTPARELPRLKRQLVRAGFRGPGAARHFQGIRLVATLGCGAGALLGASQWHAASDNVFWSAAAGIAFGYLAPMQYVQFCVGRRRKAIERGLPNTLDLMVVCVESGLGIDQTTLQVAKELHWAHPEICAEFTVMNLELRAGIRRAEALHNLAERTGVDDVKKLVAVLVQTDRFGTSIAQSLRGHAEYLRTMARQRAEERASKLAVKLVFPIFFCVLPSLFVVTIGPVITRLVRELIPMIENM</sequence>
<dbReference type="AlphaFoldDB" id="Q01YZ3"/>
<dbReference type="GO" id="GO:0005886">
    <property type="term" value="C:plasma membrane"/>
    <property type="evidence" value="ECO:0007669"/>
    <property type="project" value="UniProtKB-SubCell"/>
</dbReference>
<dbReference type="PANTHER" id="PTHR35007:SF2">
    <property type="entry name" value="PILUS ASSEMBLE PROTEIN"/>
    <property type="match status" value="1"/>
</dbReference>
<reference evidence="8" key="1">
    <citation type="submission" date="2006-10" db="EMBL/GenBank/DDBJ databases">
        <title>Complete sequence of Solibacter usitatus Ellin6076.</title>
        <authorList>
            <consortium name="US DOE Joint Genome Institute"/>
            <person name="Copeland A."/>
            <person name="Lucas S."/>
            <person name="Lapidus A."/>
            <person name="Barry K."/>
            <person name="Detter J.C."/>
            <person name="Glavina del Rio T."/>
            <person name="Hammon N."/>
            <person name="Israni S."/>
            <person name="Dalin E."/>
            <person name="Tice H."/>
            <person name="Pitluck S."/>
            <person name="Thompson L.S."/>
            <person name="Brettin T."/>
            <person name="Bruce D."/>
            <person name="Han C."/>
            <person name="Tapia R."/>
            <person name="Gilna P."/>
            <person name="Schmutz J."/>
            <person name="Larimer F."/>
            <person name="Land M."/>
            <person name="Hauser L."/>
            <person name="Kyrpides N."/>
            <person name="Mikhailova N."/>
            <person name="Janssen P.H."/>
            <person name="Kuske C.R."/>
            <person name="Richardson P."/>
        </authorList>
    </citation>
    <scope>NUCLEOTIDE SEQUENCE</scope>
    <source>
        <strain evidence="8">Ellin6076</strain>
    </source>
</reference>
<dbReference type="Pfam" id="PF00482">
    <property type="entry name" value="T2SSF"/>
    <property type="match status" value="1"/>
</dbReference>
<dbReference type="PANTHER" id="PTHR35007">
    <property type="entry name" value="INTEGRAL MEMBRANE PROTEIN-RELATED"/>
    <property type="match status" value="1"/>
</dbReference>
<evidence type="ECO:0000256" key="5">
    <source>
        <dbReference type="ARBA" id="ARBA00023136"/>
    </source>
</evidence>
<comment type="subcellular location">
    <subcellularLocation>
        <location evidence="1">Cell membrane</location>
        <topology evidence="1">Multi-pass membrane protein</topology>
    </subcellularLocation>
</comment>
<evidence type="ECO:0000259" key="7">
    <source>
        <dbReference type="Pfam" id="PF00482"/>
    </source>
</evidence>
<keyword evidence="2" id="KW-1003">Cell membrane</keyword>
<dbReference type="eggNOG" id="COG2064">
    <property type="taxonomic scope" value="Bacteria"/>
</dbReference>
<evidence type="ECO:0000256" key="4">
    <source>
        <dbReference type="ARBA" id="ARBA00022989"/>
    </source>
</evidence>
<dbReference type="InParanoid" id="Q01YZ3"/>
<keyword evidence="4 6" id="KW-1133">Transmembrane helix</keyword>
<evidence type="ECO:0000256" key="6">
    <source>
        <dbReference type="SAM" id="Phobius"/>
    </source>
</evidence>
<evidence type="ECO:0000256" key="3">
    <source>
        <dbReference type="ARBA" id="ARBA00022692"/>
    </source>
</evidence>
<dbReference type="InterPro" id="IPR018076">
    <property type="entry name" value="T2SS_GspF_dom"/>
</dbReference>
<evidence type="ECO:0000256" key="1">
    <source>
        <dbReference type="ARBA" id="ARBA00004651"/>
    </source>
</evidence>
<evidence type="ECO:0000256" key="2">
    <source>
        <dbReference type="ARBA" id="ARBA00022475"/>
    </source>
</evidence>
<feature type="transmembrane region" description="Helical" evidence="6">
    <location>
        <begin position="120"/>
        <end position="139"/>
    </location>
</feature>
<dbReference type="OrthoDB" id="9810662at2"/>
<feature type="domain" description="Type II secretion system protein GspF" evidence="7">
    <location>
        <begin position="158"/>
        <end position="286"/>
    </location>
</feature>
<accession>Q01YZ3</accession>
<dbReference type="KEGG" id="sus:Acid_4158"/>
<protein>
    <submittedName>
        <fullName evidence="8">Type II secretion system protein</fullName>
    </submittedName>
</protein>
<feature type="transmembrane region" description="Helical" evidence="6">
    <location>
        <begin position="265"/>
        <end position="290"/>
    </location>
</feature>
<organism evidence="8">
    <name type="scientific">Solibacter usitatus (strain Ellin6076)</name>
    <dbReference type="NCBI Taxonomy" id="234267"/>
    <lineage>
        <taxon>Bacteria</taxon>
        <taxon>Pseudomonadati</taxon>
        <taxon>Acidobacteriota</taxon>
        <taxon>Terriglobia</taxon>
        <taxon>Bryobacterales</taxon>
        <taxon>Solibacteraceae</taxon>
        <taxon>Candidatus Solibacter</taxon>
    </lineage>
</organism>
<keyword evidence="5 6" id="KW-0472">Membrane</keyword>